<evidence type="ECO:0000313" key="2">
    <source>
        <dbReference type="EMBL" id="GMG20607.1"/>
    </source>
</evidence>
<accession>A0A9W6YSF0</accession>
<protein>
    <submittedName>
        <fullName evidence="2">Unnamed protein product</fullName>
    </submittedName>
</protein>
<feature type="compositionally biased region" description="Acidic residues" evidence="1">
    <location>
        <begin position="1"/>
        <end position="14"/>
    </location>
</feature>
<comment type="caution">
    <text evidence="2">The sequence shown here is derived from an EMBL/GenBank/DDBJ whole genome shotgun (WGS) entry which is preliminary data.</text>
</comment>
<feature type="region of interest" description="Disordered" evidence="1">
    <location>
        <begin position="1"/>
        <end position="34"/>
    </location>
</feature>
<evidence type="ECO:0000256" key="1">
    <source>
        <dbReference type="SAM" id="MobiDB-lite"/>
    </source>
</evidence>
<dbReference type="AlphaFoldDB" id="A0A9W6YSF0"/>
<gene>
    <name evidence="2" type="ORF">Amon01_000135900</name>
</gene>
<proteinExistence type="predicted"/>
<dbReference type="EMBL" id="BSXU01000412">
    <property type="protein sequence ID" value="GMG20607.1"/>
    <property type="molecule type" value="Genomic_DNA"/>
</dbReference>
<organism evidence="2 3">
    <name type="scientific">Ambrosiozyma monospora</name>
    <name type="common">Yeast</name>
    <name type="synonym">Endomycopsis monosporus</name>
    <dbReference type="NCBI Taxonomy" id="43982"/>
    <lineage>
        <taxon>Eukaryota</taxon>
        <taxon>Fungi</taxon>
        <taxon>Dikarya</taxon>
        <taxon>Ascomycota</taxon>
        <taxon>Saccharomycotina</taxon>
        <taxon>Pichiomycetes</taxon>
        <taxon>Pichiales</taxon>
        <taxon>Pichiaceae</taxon>
        <taxon>Ambrosiozyma</taxon>
    </lineage>
</organism>
<reference evidence="2" key="1">
    <citation type="submission" date="2023-04" db="EMBL/GenBank/DDBJ databases">
        <title>Ambrosiozyma monospora NBRC 1965.</title>
        <authorList>
            <person name="Ichikawa N."/>
            <person name="Sato H."/>
            <person name="Tonouchi N."/>
        </authorList>
    </citation>
    <scope>NUCLEOTIDE SEQUENCE</scope>
    <source>
        <strain evidence="2">NBRC 1965</strain>
    </source>
</reference>
<keyword evidence="3" id="KW-1185">Reference proteome</keyword>
<evidence type="ECO:0000313" key="3">
    <source>
        <dbReference type="Proteomes" id="UP001165063"/>
    </source>
</evidence>
<name>A0A9W6YSF0_AMBMO</name>
<dbReference type="Proteomes" id="UP001165063">
    <property type="component" value="Unassembled WGS sequence"/>
</dbReference>
<sequence length="120" mass="13919">MEEPVDLDEYDEEDSSHKTELTRSHIPFSKKSKRLRGSSSVINGTFTDTTNCGKKVPYLKSVDDEKDWKHMANQMGCDSAQVEIMMKNIQEQLKKKDLKPITEEKGKKIKRRGFKIIQRT</sequence>